<dbReference type="Proteomes" id="UP000190637">
    <property type="component" value="Unassembled WGS sequence"/>
</dbReference>
<evidence type="ECO:0000313" key="1">
    <source>
        <dbReference type="EMBL" id="SJZ92539.1"/>
    </source>
</evidence>
<protein>
    <submittedName>
        <fullName evidence="1">Uncharacterized protein</fullName>
    </submittedName>
</protein>
<sequence length="37" mass="3720">MRRTIAGVLLAVAATVTVTGTAGAGDRISGLSQFDSR</sequence>
<reference evidence="1 2" key="1">
    <citation type="submission" date="2017-02" db="EMBL/GenBank/DDBJ databases">
        <authorList>
            <person name="Peterson S.W."/>
        </authorList>
    </citation>
    <scope>NUCLEOTIDE SEQUENCE [LARGE SCALE GENOMIC DNA]</scope>
    <source>
        <strain evidence="1 2">DSM 45154</strain>
    </source>
</reference>
<proteinExistence type="predicted"/>
<name>A0A1T4PM40_9ACTN</name>
<evidence type="ECO:0000313" key="2">
    <source>
        <dbReference type="Proteomes" id="UP000190637"/>
    </source>
</evidence>
<gene>
    <name evidence="1" type="ORF">SAMN02745673_01887</name>
</gene>
<dbReference type="AlphaFoldDB" id="A0A1T4PM40"/>
<organism evidence="1 2">
    <name type="scientific">Marinactinospora thermotolerans DSM 45154</name>
    <dbReference type="NCBI Taxonomy" id="1122192"/>
    <lineage>
        <taxon>Bacteria</taxon>
        <taxon>Bacillati</taxon>
        <taxon>Actinomycetota</taxon>
        <taxon>Actinomycetes</taxon>
        <taxon>Streptosporangiales</taxon>
        <taxon>Nocardiopsidaceae</taxon>
        <taxon>Marinactinospora</taxon>
    </lineage>
</organism>
<accession>A0A1T4PM40</accession>
<keyword evidence="2" id="KW-1185">Reference proteome</keyword>
<dbReference type="EMBL" id="FUWS01000004">
    <property type="protein sequence ID" value="SJZ92539.1"/>
    <property type="molecule type" value="Genomic_DNA"/>
</dbReference>